<sequence length="438" mass="47472">MLLIYVGQADFGIARAATQRIAALGRGRAEDQIATAWTALAASAFMGLVLAVVTYVLATLYFAGPLEVSEEVRTELLASAVIMGGCTFVVTIFAAMYGCLAGRAMFGYSTLGSFVGNSASQLLPLACALFWTIDLYYLLLATLLARFLGTLPAAYGLWKEMLRGHRVKIARDALRELVGFGKWVMALSVTRPAMVMADRALIGAQLGAIAVTAYAVPFQIASRLQMIPRAVLIVLFPKMAELGPEQSRAAARGYLLLFATGFAPILIGLSCMVEPLLNLWLGNELDERSVLLARILLLGFWFASLSGVMQNFTMARGDSRYVAVLYVLEVVPYLAVLYVAMAQFGLPGAALAFSARYAVEFIIIGFRENMIDWRFVGQIAASLGALVASVALHEILYGWIASLAAATILGGIAAANAFVLLPKDFWQRLFQNFRRSER</sequence>
<name>A0A0H4VD11_9SPHN</name>
<evidence type="ECO:0000313" key="7">
    <source>
        <dbReference type="EMBL" id="AKQ40994.2"/>
    </source>
</evidence>
<reference evidence="8" key="2">
    <citation type="submission" date="2015-04" db="EMBL/GenBank/DDBJ databases">
        <title>The complete genome sequence of Erythrobacter sp. s21-N3.</title>
        <authorList>
            <person name="Zhuang L."/>
            <person name="Liu Y."/>
            <person name="Shao Z."/>
        </authorList>
    </citation>
    <scope>NUCLEOTIDE SEQUENCE [LARGE SCALE GENOMIC DNA]</scope>
    <source>
        <strain evidence="8">s21-N3</strain>
    </source>
</reference>
<feature type="transmembrane region" description="Helical" evidence="6">
    <location>
        <begin position="76"/>
        <end position="99"/>
    </location>
</feature>
<evidence type="ECO:0000256" key="2">
    <source>
        <dbReference type="ARBA" id="ARBA00022475"/>
    </source>
</evidence>
<dbReference type="PANTHER" id="PTHR30250:SF26">
    <property type="entry name" value="PSMA PROTEIN"/>
    <property type="match status" value="1"/>
</dbReference>
<keyword evidence="3 6" id="KW-0812">Transmembrane</keyword>
<dbReference type="Proteomes" id="UP000059113">
    <property type="component" value="Chromosome"/>
</dbReference>
<feature type="transmembrane region" description="Helical" evidence="6">
    <location>
        <begin position="111"/>
        <end position="131"/>
    </location>
</feature>
<feature type="transmembrane region" description="Helical" evidence="6">
    <location>
        <begin position="373"/>
        <end position="393"/>
    </location>
</feature>
<feature type="transmembrane region" description="Helical" evidence="6">
    <location>
        <begin position="137"/>
        <end position="158"/>
    </location>
</feature>
<keyword evidence="8" id="KW-1185">Reference proteome</keyword>
<feature type="transmembrane region" description="Helical" evidence="6">
    <location>
        <begin position="346"/>
        <end position="366"/>
    </location>
</feature>
<organism evidence="7 8">
    <name type="scientific">Aurantiacibacter atlanticus</name>
    <dbReference type="NCBI Taxonomy" id="1648404"/>
    <lineage>
        <taxon>Bacteria</taxon>
        <taxon>Pseudomonadati</taxon>
        <taxon>Pseudomonadota</taxon>
        <taxon>Alphaproteobacteria</taxon>
        <taxon>Sphingomonadales</taxon>
        <taxon>Erythrobacteraceae</taxon>
        <taxon>Aurantiacibacter</taxon>
    </lineage>
</organism>
<dbReference type="Pfam" id="PF13440">
    <property type="entry name" value="Polysacc_synt_3"/>
    <property type="match status" value="1"/>
</dbReference>
<dbReference type="InterPro" id="IPR050833">
    <property type="entry name" value="Poly_Biosynth_Transport"/>
</dbReference>
<evidence type="ECO:0008006" key="9">
    <source>
        <dbReference type="Google" id="ProtNLM"/>
    </source>
</evidence>
<protein>
    <recommendedName>
        <fullName evidence="9">Polysaccharide biosynthesis protein C-terminal domain-containing protein</fullName>
    </recommendedName>
</protein>
<dbReference type="GO" id="GO:0005886">
    <property type="term" value="C:plasma membrane"/>
    <property type="evidence" value="ECO:0007669"/>
    <property type="project" value="UniProtKB-SubCell"/>
</dbReference>
<reference evidence="7 8" key="1">
    <citation type="journal article" date="2015" name="Int. J. Syst. Evol. Microbiol.">
        <title>Erythrobacter atlanticus sp. nov., a bacterium from ocean sediment able to degrade polycyclic aromatic hydrocarbons.</title>
        <authorList>
            <person name="Zhuang L."/>
            <person name="Liu Y."/>
            <person name="Wang L."/>
            <person name="Wang W."/>
            <person name="Shao Z."/>
        </authorList>
    </citation>
    <scope>NUCLEOTIDE SEQUENCE [LARGE SCALE GENOMIC DNA]</scope>
    <source>
        <strain evidence="8">s21-N3</strain>
    </source>
</reference>
<comment type="subcellular location">
    <subcellularLocation>
        <location evidence="1">Cell membrane</location>
        <topology evidence="1">Multi-pass membrane protein</topology>
    </subcellularLocation>
</comment>
<dbReference type="AlphaFoldDB" id="A0A0H4VD11"/>
<feature type="transmembrane region" description="Helical" evidence="6">
    <location>
        <begin position="321"/>
        <end position="340"/>
    </location>
</feature>
<evidence type="ECO:0000256" key="5">
    <source>
        <dbReference type="ARBA" id="ARBA00023136"/>
    </source>
</evidence>
<dbReference type="STRING" id="1648404.CP97_01410"/>
<feature type="transmembrane region" description="Helical" evidence="6">
    <location>
        <begin position="36"/>
        <end position="64"/>
    </location>
</feature>
<keyword evidence="2" id="KW-1003">Cell membrane</keyword>
<feature type="transmembrane region" description="Helical" evidence="6">
    <location>
        <begin position="289"/>
        <end position="309"/>
    </location>
</feature>
<feature type="transmembrane region" description="Helical" evidence="6">
    <location>
        <begin position="399"/>
        <end position="421"/>
    </location>
</feature>
<evidence type="ECO:0000256" key="3">
    <source>
        <dbReference type="ARBA" id="ARBA00022692"/>
    </source>
</evidence>
<proteinExistence type="predicted"/>
<evidence type="ECO:0000256" key="4">
    <source>
        <dbReference type="ARBA" id="ARBA00022989"/>
    </source>
</evidence>
<evidence type="ECO:0000256" key="1">
    <source>
        <dbReference type="ARBA" id="ARBA00004651"/>
    </source>
</evidence>
<dbReference type="EMBL" id="CP011310">
    <property type="protein sequence ID" value="AKQ40994.2"/>
    <property type="molecule type" value="Genomic_DNA"/>
</dbReference>
<gene>
    <name evidence="7" type="ORF">CP97_01410</name>
</gene>
<evidence type="ECO:0000313" key="8">
    <source>
        <dbReference type="Proteomes" id="UP000059113"/>
    </source>
</evidence>
<evidence type="ECO:0000256" key="6">
    <source>
        <dbReference type="SAM" id="Phobius"/>
    </source>
</evidence>
<dbReference type="KEGG" id="ery:CP97_01410"/>
<dbReference type="PANTHER" id="PTHR30250">
    <property type="entry name" value="PST FAMILY PREDICTED COLANIC ACID TRANSPORTER"/>
    <property type="match status" value="1"/>
</dbReference>
<keyword evidence="4 6" id="KW-1133">Transmembrane helix</keyword>
<feature type="transmembrane region" description="Helical" evidence="6">
    <location>
        <begin position="255"/>
        <end position="277"/>
    </location>
</feature>
<keyword evidence="5 6" id="KW-0472">Membrane</keyword>
<accession>A0A0H4VD11</accession>